<feature type="chain" id="PRO_5002865852" evidence="2">
    <location>
        <begin position="20"/>
        <end position="449"/>
    </location>
</feature>
<evidence type="ECO:0000256" key="1">
    <source>
        <dbReference type="SAM" id="MobiDB-lite"/>
    </source>
</evidence>
<dbReference type="KEGG" id="tps:THAPSDRAFT_1755"/>
<reference evidence="3 4" key="2">
    <citation type="journal article" date="2008" name="Nature">
        <title>The Phaeodactylum genome reveals the evolutionary history of diatom genomes.</title>
        <authorList>
            <person name="Bowler C."/>
            <person name="Allen A.E."/>
            <person name="Badger J.H."/>
            <person name="Grimwood J."/>
            <person name="Jabbari K."/>
            <person name="Kuo A."/>
            <person name="Maheswari U."/>
            <person name="Martens C."/>
            <person name="Maumus F."/>
            <person name="Otillar R.P."/>
            <person name="Rayko E."/>
            <person name="Salamov A."/>
            <person name="Vandepoele K."/>
            <person name="Beszteri B."/>
            <person name="Gruber A."/>
            <person name="Heijde M."/>
            <person name="Katinka M."/>
            <person name="Mock T."/>
            <person name="Valentin K."/>
            <person name="Verret F."/>
            <person name="Berges J.A."/>
            <person name="Brownlee C."/>
            <person name="Cadoret J.P."/>
            <person name="Chiovitti A."/>
            <person name="Choi C.J."/>
            <person name="Coesel S."/>
            <person name="De Martino A."/>
            <person name="Detter J.C."/>
            <person name="Durkin C."/>
            <person name="Falciatore A."/>
            <person name="Fournet J."/>
            <person name="Haruta M."/>
            <person name="Huysman M.J."/>
            <person name="Jenkins B.D."/>
            <person name="Jiroutova K."/>
            <person name="Jorgensen R.E."/>
            <person name="Joubert Y."/>
            <person name="Kaplan A."/>
            <person name="Kroger N."/>
            <person name="Kroth P.G."/>
            <person name="La Roche J."/>
            <person name="Lindquist E."/>
            <person name="Lommer M."/>
            <person name="Martin-Jezequel V."/>
            <person name="Lopez P.J."/>
            <person name="Lucas S."/>
            <person name="Mangogna M."/>
            <person name="McGinnis K."/>
            <person name="Medlin L.K."/>
            <person name="Montsant A."/>
            <person name="Oudot-Le Secq M.P."/>
            <person name="Napoli C."/>
            <person name="Obornik M."/>
            <person name="Parker M.S."/>
            <person name="Petit J.L."/>
            <person name="Porcel B.M."/>
            <person name="Poulsen N."/>
            <person name="Robison M."/>
            <person name="Rychlewski L."/>
            <person name="Rynearson T.A."/>
            <person name="Schmutz J."/>
            <person name="Shapiro H."/>
            <person name="Siaut M."/>
            <person name="Stanley M."/>
            <person name="Sussman M.R."/>
            <person name="Taylor A.R."/>
            <person name="Vardi A."/>
            <person name="von Dassow P."/>
            <person name="Vyverman W."/>
            <person name="Willis A."/>
            <person name="Wyrwicz L.S."/>
            <person name="Rokhsar D.S."/>
            <person name="Weissenbach J."/>
            <person name="Armbrust E.V."/>
            <person name="Green B.R."/>
            <person name="Van de Peer Y."/>
            <person name="Grigoriev I.V."/>
        </authorList>
    </citation>
    <scope>NUCLEOTIDE SEQUENCE [LARGE SCALE GENOMIC DNA]</scope>
    <source>
        <strain evidence="3 4">CCMP1335</strain>
    </source>
</reference>
<keyword evidence="2" id="KW-0732">Signal</keyword>
<protein>
    <submittedName>
        <fullName evidence="3">Uncharacterized protein</fullName>
    </submittedName>
</protein>
<evidence type="ECO:0000313" key="4">
    <source>
        <dbReference type="Proteomes" id="UP000001449"/>
    </source>
</evidence>
<evidence type="ECO:0000313" key="3">
    <source>
        <dbReference type="EMBL" id="EED96019.1"/>
    </source>
</evidence>
<dbReference type="Proteomes" id="UP000001449">
    <property type="component" value="Chromosome 1"/>
</dbReference>
<name>B8BRU9_THAPS</name>
<dbReference type="EMBL" id="CM000638">
    <property type="protein sequence ID" value="EED96019.1"/>
    <property type="molecule type" value="Genomic_DNA"/>
</dbReference>
<dbReference type="PaxDb" id="35128-Thaps1755"/>
<dbReference type="GeneID" id="7449044"/>
<organism evidence="3 4">
    <name type="scientific">Thalassiosira pseudonana</name>
    <name type="common">Marine diatom</name>
    <name type="synonym">Cyclotella nana</name>
    <dbReference type="NCBI Taxonomy" id="35128"/>
    <lineage>
        <taxon>Eukaryota</taxon>
        <taxon>Sar</taxon>
        <taxon>Stramenopiles</taxon>
        <taxon>Ochrophyta</taxon>
        <taxon>Bacillariophyta</taxon>
        <taxon>Coscinodiscophyceae</taxon>
        <taxon>Thalassiosirophycidae</taxon>
        <taxon>Thalassiosirales</taxon>
        <taxon>Thalassiosiraceae</taxon>
        <taxon>Thalassiosira</taxon>
    </lineage>
</organism>
<reference evidence="3 4" key="1">
    <citation type="journal article" date="2004" name="Science">
        <title>The genome of the diatom Thalassiosira pseudonana: ecology, evolution, and metabolism.</title>
        <authorList>
            <person name="Armbrust E.V."/>
            <person name="Berges J.A."/>
            <person name="Bowler C."/>
            <person name="Green B.R."/>
            <person name="Martinez D."/>
            <person name="Putnam N.H."/>
            <person name="Zhou S."/>
            <person name="Allen A.E."/>
            <person name="Apt K.E."/>
            <person name="Bechner M."/>
            <person name="Brzezinski M.A."/>
            <person name="Chaal B.K."/>
            <person name="Chiovitti A."/>
            <person name="Davis A.K."/>
            <person name="Demarest M.S."/>
            <person name="Detter J.C."/>
            <person name="Glavina T."/>
            <person name="Goodstein D."/>
            <person name="Hadi M.Z."/>
            <person name="Hellsten U."/>
            <person name="Hildebrand M."/>
            <person name="Jenkins B.D."/>
            <person name="Jurka J."/>
            <person name="Kapitonov V.V."/>
            <person name="Kroger N."/>
            <person name="Lau W.W."/>
            <person name="Lane T.W."/>
            <person name="Larimer F.W."/>
            <person name="Lippmeier J.C."/>
            <person name="Lucas S."/>
            <person name="Medina M."/>
            <person name="Montsant A."/>
            <person name="Obornik M."/>
            <person name="Parker M.S."/>
            <person name="Palenik B."/>
            <person name="Pazour G.J."/>
            <person name="Richardson P.M."/>
            <person name="Rynearson T.A."/>
            <person name="Saito M.A."/>
            <person name="Schwartz D.C."/>
            <person name="Thamatrakoln K."/>
            <person name="Valentin K."/>
            <person name="Vardi A."/>
            <person name="Wilkerson F.P."/>
            <person name="Rokhsar D.S."/>
        </authorList>
    </citation>
    <scope>NUCLEOTIDE SEQUENCE [LARGE SCALE GENOMIC DNA]</scope>
    <source>
        <strain evidence="3 4">CCMP1335</strain>
    </source>
</reference>
<dbReference type="RefSeq" id="XP_002286378.1">
    <property type="nucleotide sequence ID" value="XM_002286342.1"/>
</dbReference>
<feature type="signal peptide" evidence="2">
    <location>
        <begin position="1"/>
        <end position="19"/>
    </location>
</feature>
<proteinExistence type="predicted"/>
<dbReference type="HOGENOM" id="CLU_610468_0_0_1"/>
<accession>B8BRU9</accession>
<feature type="region of interest" description="Disordered" evidence="1">
    <location>
        <begin position="76"/>
        <end position="102"/>
    </location>
</feature>
<dbReference type="InParanoid" id="B8BRU9"/>
<gene>
    <name evidence="3" type="ORF">THAPSDRAFT_1755</name>
</gene>
<dbReference type="AlphaFoldDB" id="B8BRU9"/>
<evidence type="ECO:0000256" key="2">
    <source>
        <dbReference type="SAM" id="SignalP"/>
    </source>
</evidence>
<keyword evidence="4" id="KW-1185">Reference proteome</keyword>
<sequence length="449" mass="49996">MFTDVYFLALISLAVSTGAASTHTPLHDTIALVDFQRILRTGLDNELVKVTDGVLSNDDTQPIQQHYVELSDQRNIHSKRKSNMRRRISSQEDEAQQPHDVSPYSTQHLWNDLVHHAWSTAETISRIEHGGLIKPDTVVETHPCPFLVCTQSIPEDKHHNSGNNDYQNILASFNKGGEESLLIISAHNETCIILTTTAKAALDGVNSYHGNQHIHVLPLVDIMKISAGTVDEVSSGGWAVPFIEKAEDEEPVDKSVVNVTQTLNQWERLIIVDFTPGLGGMKEEAELLDVVNNMMGDIQDMGEVGWIRQLAQDELKYYRVDETLKDVPSLSEMFSLTAILENEKGTSEINARINFWRESLLNGIESEHACSEMFSTLFVKPRAGYYSFDLILNPNDGPPPRDYESSASNPACVISLIAALSIHPDVLSVKANFPISHGWNVARKIDSYV</sequence>
<feature type="compositionally biased region" description="Basic residues" evidence="1">
    <location>
        <begin position="76"/>
        <end position="88"/>
    </location>
</feature>